<dbReference type="InterPro" id="IPR029058">
    <property type="entry name" value="AB_hydrolase_fold"/>
</dbReference>
<feature type="signal peptide" evidence="1">
    <location>
        <begin position="1"/>
        <end position="37"/>
    </location>
</feature>
<keyword evidence="2" id="KW-0378">Hydrolase</keyword>
<evidence type="ECO:0000313" key="2">
    <source>
        <dbReference type="EMBL" id="HJE23932.1"/>
    </source>
</evidence>
<feature type="chain" id="PRO_5037241396" evidence="1">
    <location>
        <begin position="38"/>
        <end position="388"/>
    </location>
</feature>
<evidence type="ECO:0000313" key="3">
    <source>
        <dbReference type="Proteomes" id="UP000742631"/>
    </source>
</evidence>
<evidence type="ECO:0000256" key="1">
    <source>
        <dbReference type="SAM" id="SignalP"/>
    </source>
</evidence>
<proteinExistence type="predicted"/>
<organism evidence="2 3">
    <name type="scientific">Methylorubrum populi</name>
    <dbReference type="NCBI Taxonomy" id="223967"/>
    <lineage>
        <taxon>Bacteria</taxon>
        <taxon>Pseudomonadati</taxon>
        <taxon>Pseudomonadota</taxon>
        <taxon>Alphaproteobacteria</taxon>
        <taxon>Hyphomicrobiales</taxon>
        <taxon>Methylobacteriaceae</taxon>
        <taxon>Methylorubrum</taxon>
    </lineage>
</organism>
<dbReference type="EMBL" id="DYYG01000031">
    <property type="protein sequence ID" value="HJE23932.1"/>
    <property type="molecule type" value="Genomic_DNA"/>
</dbReference>
<protein>
    <submittedName>
        <fullName evidence="2">Alpha/beta hydrolase fold domain-containing protein</fullName>
    </submittedName>
</protein>
<dbReference type="GO" id="GO:0016787">
    <property type="term" value="F:hydrolase activity"/>
    <property type="evidence" value="ECO:0007669"/>
    <property type="project" value="UniProtKB-KW"/>
</dbReference>
<gene>
    <name evidence="2" type="ORF">K8W01_09765</name>
</gene>
<keyword evidence="1" id="KW-0732">Signal</keyword>
<dbReference type="SUPFAM" id="SSF53474">
    <property type="entry name" value="alpha/beta-Hydrolases"/>
    <property type="match status" value="1"/>
</dbReference>
<reference evidence="2" key="2">
    <citation type="submission" date="2021-09" db="EMBL/GenBank/DDBJ databases">
        <authorList>
            <person name="Gilroy R."/>
        </authorList>
    </citation>
    <scope>NUCLEOTIDE SEQUENCE</scope>
    <source>
        <strain evidence="2">316</strain>
    </source>
</reference>
<name>A0A921JFC1_9HYPH</name>
<reference evidence="2" key="1">
    <citation type="journal article" date="2021" name="PeerJ">
        <title>Extensive microbial diversity within the chicken gut microbiome revealed by metagenomics and culture.</title>
        <authorList>
            <person name="Gilroy R."/>
            <person name="Ravi A."/>
            <person name="Getino M."/>
            <person name="Pursley I."/>
            <person name="Horton D.L."/>
            <person name="Alikhan N.F."/>
            <person name="Baker D."/>
            <person name="Gharbi K."/>
            <person name="Hall N."/>
            <person name="Watson M."/>
            <person name="Adriaenssens E.M."/>
            <person name="Foster-Nyarko E."/>
            <person name="Jarju S."/>
            <person name="Secka A."/>
            <person name="Antonio M."/>
            <person name="Oren A."/>
            <person name="Chaudhuri R.R."/>
            <person name="La Ragione R."/>
            <person name="Hildebrand F."/>
            <person name="Pallen M.J."/>
        </authorList>
    </citation>
    <scope>NUCLEOTIDE SEQUENCE</scope>
    <source>
        <strain evidence="2">316</strain>
    </source>
</reference>
<accession>A0A921JFC1</accession>
<dbReference type="Proteomes" id="UP000742631">
    <property type="component" value="Unassembled WGS sequence"/>
</dbReference>
<sequence length="388" mass="40296">MRLKSGLAVLRLPVVTLPLLAVPTLGALAALSAPALAATPPTQPADGPGGVGDKSATIVKRAVGKASAATYVFHKAGPAPQGGRPVVVFLHAWGAPNPQAYGAWIDHLARNDWLVLYPRFQEVNRTRPSDAPAIAGRLVKAALADLAGDADAKPDPERFALIGHLAGAPLAAHLAASAAEEGIPAPKLVFAVMPGGIARDAKSRGIPLGDLDGIGAKTLLVTVIGDRDARAADAAARRILRDAHSVPPEHKLFVRALSDDHGFPALTATLAAPAGLDAAYDSGAIKLPPDPPGEKPPPFRWSADMSLSGEQTTLVSQINNARADSLDYLAFWRTFDMAATAAFAGKDASSLKNDPAFSDMRRWGDGWPVKRLGVEIPKAPAAPAAVKR</sequence>
<dbReference type="AlphaFoldDB" id="A0A921JFC1"/>
<comment type="caution">
    <text evidence="2">The sequence shown here is derived from an EMBL/GenBank/DDBJ whole genome shotgun (WGS) entry which is preliminary data.</text>
</comment>
<dbReference type="Gene3D" id="3.40.50.1820">
    <property type="entry name" value="alpha/beta hydrolase"/>
    <property type="match status" value="1"/>
</dbReference>